<reference evidence="1 2" key="1">
    <citation type="submission" date="2023-01" db="EMBL/GenBank/DDBJ databases">
        <title>Analysis of 21 Apiospora genomes using comparative genomics revels a genus with tremendous synthesis potential of carbohydrate active enzymes and secondary metabolites.</title>
        <authorList>
            <person name="Sorensen T."/>
        </authorList>
    </citation>
    <scope>NUCLEOTIDE SEQUENCE [LARGE SCALE GENOMIC DNA]</scope>
    <source>
        <strain evidence="1 2">CBS 83171</strain>
    </source>
</reference>
<proteinExistence type="predicted"/>
<keyword evidence="2" id="KW-1185">Reference proteome</keyword>
<evidence type="ECO:0000313" key="1">
    <source>
        <dbReference type="EMBL" id="KAK8054139.1"/>
    </source>
</evidence>
<organism evidence="1 2">
    <name type="scientific">Apiospora saccharicola</name>
    <dbReference type="NCBI Taxonomy" id="335842"/>
    <lineage>
        <taxon>Eukaryota</taxon>
        <taxon>Fungi</taxon>
        <taxon>Dikarya</taxon>
        <taxon>Ascomycota</taxon>
        <taxon>Pezizomycotina</taxon>
        <taxon>Sordariomycetes</taxon>
        <taxon>Xylariomycetidae</taxon>
        <taxon>Amphisphaeriales</taxon>
        <taxon>Apiosporaceae</taxon>
        <taxon>Apiospora</taxon>
    </lineage>
</organism>
<accession>A0ABR1U874</accession>
<dbReference type="EMBL" id="JAQQWM010000008">
    <property type="protein sequence ID" value="KAK8054139.1"/>
    <property type="molecule type" value="Genomic_DNA"/>
</dbReference>
<evidence type="ECO:0000313" key="2">
    <source>
        <dbReference type="Proteomes" id="UP001446871"/>
    </source>
</evidence>
<sequence length="92" mass="10288">MPAPPISRLDRSFITGLADKSMPRLQRLDEALRAGLEDPDTKYPGASLKLPWEYYDYRTTSDSSWSAKSSECISDIYSQYPAGADFLGHGVR</sequence>
<comment type="caution">
    <text evidence="1">The sequence shown here is derived from an EMBL/GenBank/DDBJ whole genome shotgun (WGS) entry which is preliminary data.</text>
</comment>
<name>A0ABR1U874_9PEZI</name>
<gene>
    <name evidence="1" type="ORF">PG996_013440</name>
</gene>
<protein>
    <submittedName>
        <fullName evidence="1">Uncharacterized protein</fullName>
    </submittedName>
</protein>
<dbReference type="Proteomes" id="UP001446871">
    <property type="component" value="Unassembled WGS sequence"/>
</dbReference>